<reference evidence="3" key="3">
    <citation type="submission" date="2018-04" db="EMBL/GenBank/DDBJ databases">
        <authorList>
            <person name="Go L.Y."/>
            <person name="Mitchell J.A."/>
        </authorList>
    </citation>
    <scope>NUCLEOTIDE SEQUENCE</scope>
    <source>
        <strain evidence="3">BSAS1 3</strain>
    </source>
</reference>
<dbReference type="RefSeq" id="WP_029091214.1">
    <property type="nucleotide sequence ID" value="NZ_CBCPHX010000010.1"/>
</dbReference>
<keyword evidence="1" id="KW-0472">Membrane</keyword>
<keyword evidence="1" id="KW-1133">Transmembrane helix</keyword>
<evidence type="ECO:0000313" key="2">
    <source>
        <dbReference type="EMBL" id="ATF26677.1"/>
    </source>
</evidence>
<organism evidence="2 4">
    <name type="scientific">Brochothrix thermosphacta</name>
    <name type="common">Microbacterium thermosphactum</name>
    <dbReference type="NCBI Taxonomy" id="2756"/>
    <lineage>
        <taxon>Bacteria</taxon>
        <taxon>Bacillati</taxon>
        <taxon>Bacillota</taxon>
        <taxon>Bacilli</taxon>
        <taxon>Bacillales</taxon>
        <taxon>Listeriaceae</taxon>
        <taxon>Brochothrix</taxon>
    </lineage>
</organism>
<evidence type="ECO:0000313" key="3">
    <source>
        <dbReference type="EMBL" id="SPP26711.1"/>
    </source>
</evidence>
<proteinExistence type="predicted"/>
<dbReference type="AlphaFoldDB" id="A0A1D2LNX7"/>
<sequence length="94" mass="10667">MTSTFTYFWFALIGIYALALLLTALQLKFLQNRFLLLMPAVFVITSLIFLALSIFQSSFNNFLYGQLGSMFFGAALFSILLVMIASDIFDKNKK</sequence>
<feature type="transmembrane region" description="Helical" evidence="1">
    <location>
        <begin position="34"/>
        <end position="55"/>
    </location>
</feature>
<protein>
    <submittedName>
        <fullName evidence="2">Uncharacterized protein</fullName>
    </submittedName>
</protein>
<dbReference type="Proteomes" id="UP000243591">
    <property type="component" value="Chromosome"/>
</dbReference>
<dbReference type="EMBL" id="CP023483">
    <property type="protein sequence ID" value="ATF26677.1"/>
    <property type="molecule type" value="Genomic_DNA"/>
</dbReference>
<reference evidence="2 4" key="1">
    <citation type="submission" date="2017-09" db="EMBL/GenBank/DDBJ databases">
        <title>Complete Genome Sequences of Two Strains of the Meat Spoilage Bacterium Brochothrix thermosphacta Isolated from Ground Chicken.</title>
        <authorList>
            <person name="Paoli G.C."/>
            <person name="Wijey C."/>
            <person name="Chen C.-Y."/>
            <person name="Nguyen L."/>
            <person name="Yan X."/>
            <person name="Irwin P.L."/>
        </authorList>
    </citation>
    <scope>NUCLEOTIDE SEQUENCE [LARGE SCALE GENOMIC DNA]</scope>
    <source>
        <strain evidence="2 4">BI</strain>
    </source>
</reference>
<keyword evidence="1" id="KW-0812">Transmembrane</keyword>
<gene>
    <name evidence="3" type="ORF">BTBSAS_110060</name>
    <name evidence="2" type="ORF">CNY62_09925</name>
</gene>
<dbReference type="GeneID" id="66536608"/>
<keyword evidence="4" id="KW-1185">Reference proteome</keyword>
<evidence type="ECO:0000313" key="5">
    <source>
        <dbReference type="Proteomes" id="UP000270190"/>
    </source>
</evidence>
<dbReference type="STRING" id="2756.BFR44_10885"/>
<dbReference type="EMBL" id="OUNC01000003">
    <property type="protein sequence ID" value="SPP26711.1"/>
    <property type="molecule type" value="Genomic_DNA"/>
</dbReference>
<reference evidence="5" key="2">
    <citation type="submission" date="2018-04" db="EMBL/GenBank/DDBJ databases">
        <authorList>
            <person name="Illikoud N."/>
        </authorList>
    </citation>
    <scope>NUCLEOTIDE SEQUENCE [LARGE SCALE GENOMIC DNA]</scope>
</reference>
<accession>A0A1D2LNX7</accession>
<feature type="transmembrane region" description="Helical" evidence="1">
    <location>
        <begin position="67"/>
        <end position="89"/>
    </location>
</feature>
<feature type="transmembrane region" description="Helical" evidence="1">
    <location>
        <begin position="6"/>
        <end position="27"/>
    </location>
</feature>
<name>A0A1D2LNX7_BROTH</name>
<evidence type="ECO:0000313" key="4">
    <source>
        <dbReference type="Proteomes" id="UP000243591"/>
    </source>
</evidence>
<dbReference type="Proteomes" id="UP000270190">
    <property type="component" value="Unassembled WGS sequence"/>
</dbReference>
<evidence type="ECO:0000256" key="1">
    <source>
        <dbReference type="SAM" id="Phobius"/>
    </source>
</evidence>
<dbReference type="KEGG" id="bths:CNY62_09925"/>